<accession>A0A835Y558</accession>
<gene>
    <name evidence="2" type="ORF">HYH03_006599</name>
</gene>
<dbReference type="EMBL" id="JAEHOE010000025">
    <property type="protein sequence ID" value="KAG2495329.1"/>
    <property type="molecule type" value="Genomic_DNA"/>
</dbReference>
<name>A0A835Y558_9CHLO</name>
<dbReference type="Gene3D" id="1.25.40.20">
    <property type="entry name" value="Ankyrin repeat-containing domain"/>
    <property type="match status" value="2"/>
</dbReference>
<dbReference type="PANTHER" id="PTHR12393:SF6">
    <property type="entry name" value="SPHINGOMYELIN PHOSPHODIESTERASE 2"/>
    <property type="match status" value="1"/>
</dbReference>
<dbReference type="Proteomes" id="UP000612055">
    <property type="component" value="Unassembled WGS sequence"/>
</dbReference>
<organism evidence="2 3">
    <name type="scientific">Edaphochlamys debaryana</name>
    <dbReference type="NCBI Taxonomy" id="47281"/>
    <lineage>
        <taxon>Eukaryota</taxon>
        <taxon>Viridiplantae</taxon>
        <taxon>Chlorophyta</taxon>
        <taxon>core chlorophytes</taxon>
        <taxon>Chlorophyceae</taxon>
        <taxon>CS clade</taxon>
        <taxon>Chlamydomonadales</taxon>
        <taxon>Chlamydomonadales incertae sedis</taxon>
        <taxon>Edaphochlamys</taxon>
    </lineage>
</organism>
<dbReference type="PANTHER" id="PTHR12393">
    <property type="entry name" value="SPHINGOMYELIN PHOSPHODIESTERASE RELATED"/>
    <property type="match status" value="1"/>
</dbReference>
<feature type="compositionally biased region" description="Gly residues" evidence="1">
    <location>
        <begin position="768"/>
        <end position="779"/>
    </location>
</feature>
<feature type="region of interest" description="Disordered" evidence="1">
    <location>
        <begin position="266"/>
        <end position="335"/>
    </location>
</feature>
<feature type="compositionally biased region" description="Gly residues" evidence="1">
    <location>
        <begin position="717"/>
        <end position="738"/>
    </location>
</feature>
<reference evidence="2" key="1">
    <citation type="journal article" date="2020" name="bioRxiv">
        <title>Comparative genomics of Chlamydomonas.</title>
        <authorList>
            <person name="Craig R.J."/>
            <person name="Hasan A.R."/>
            <person name="Ness R.W."/>
            <person name="Keightley P.D."/>
        </authorList>
    </citation>
    <scope>NUCLEOTIDE SEQUENCE</scope>
    <source>
        <strain evidence="2">CCAP 11/70</strain>
    </source>
</reference>
<dbReference type="GO" id="GO:0016020">
    <property type="term" value="C:membrane"/>
    <property type="evidence" value="ECO:0007669"/>
    <property type="project" value="TreeGrafter"/>
</dbReference>
<comment type="caution">
    <text evidence="2">The sequence shown here is derived from an EMBL/GenBank/DDBJ whole genome shotgun (WGS) entry which is preliminary data.</text>
</comment>
<evidence type="ECO:0000313" key="3">
    <source>
        <dbReference type="Proteomes" id="UP000612055"/>
    </source>
</evidence>
<dbReference type="GO" id="GO:0030149">
    <property type="term" value="P:sphingolipid catabolic process"/>
    <property type="evidence" value="ECO:0007669"/>
    <property type="project" value="TreeGrafter"/>
</dbReference>
<proteinExistence type="predicted"/>
<feature type="region of interest" description="Disordered" evidence="1">
    <location>
        <begin position="155"/>
        <end position="184"/>
    </location>
</feature>
<feature type="region of interest" description="Disordered" evidence="1">
    <location>
        <begin position="714"/>
        <end position="738"/>
    </location>
</feature>
<feature type="region of interest" description="Disordered" evidence="1">
    <location>
        <begin position="768"/>
        <end position="788"/>
    </location>
</feature>
<dbReference type="InterPro" id="IPR036770">
    <property type="entry name" value="Ankyrin_rpt-contain_sf"/>
</dbReference>
<protein>
    <submittedName>
        <fullName evidence="2">Uncharacterized protein</fullName>
    </submittedName>
</protein>
<keyword evidence="3" id="KW-1185">Reference proteome</keyword>
<sequence>MEVHISGQSLGPKAEPSEASSLSCEASGPFTRLPLELVERVGAWLPSNEKATSLRLVCRTLAARFRGHTIIHLSQPVLPELFAAHWGATGSCRCLPLRRRRQLVCLVAASGVTANLRVAAAAAGCVPGPEALESAAAAGQPECCLWLMTVGGVEPSASRPPSNSGASSGNGSGGGGGGGGGGALAAAAGSGQRAMCEWLLAARGVPWSEAAVQAAARGGHEETLAYLLSHQPPHHRLNARGLLTAAAAGLPLHALVRLHRMLEHAPHGSGNGGNGHGGNGHSNGIGYGGGGGGGHEGGNGSGNGTAARARFLGDGAAGSHGHAPPPPPSHGRGRRMGLAASLLGSPSPLRRRPQRPAAAALAAPAAGSVSVGGMEVMSARDWSLVLAAAAGSSSPDWADKVNWLEGATGAALTAAAVTEAAGTPDDADASVRLRWLLAERCAPADRRCLTAAAAAGNTSALALLSAAVGPPGPAAAAAAAAAGHLDTLQYIAEAAEPPSGGGGAAADGGGGGWDPDACLLAAVAGGHEAMVDWLLDQRPPDRPLSGRVFAAAAAAGDVGLLRRLQGAAGPRGAWALRPTFDAAADAGSEAAMRWLAEAGCRIRSDGELYVRAARRGDLATIRALACLGCGWGSGTFERCVFEPRAGGSGAGNGGGGGGDGGVGAPLAALALLATMGCPVDVRAALAAARRREGGDGEEVAAWLAGEEFLATAAGPGRSEGGAGGGRAEGGGGGRRGRSWRGGCGCGCAGGLRVGVGGMLLRLLQGRRSGSGVGGRGGGRGADRAGTRV</sequence>
<dbReference type="GO" id="GO:0071944">
    <property type="term" value="C:cell periphery"/>
    <property type="evidence" value="ECO:0007669"/>
    <property type="project" value="TreeGrafter"/>
</dbReference>
<dbReference type="GO" id="GO:0046513">
    <property type="term" value="P:ceramide biosynthetic process"/>
    <property type="evidence" value="ECO:0007669"/>
    <property type="project" value="TreeGrafter"/>
</dbReference>
<evidence type="ECO:0000313" key="2">
    <source>
        <dbReference type="EMBL" id="KAG2495329.1"/>
    </source>
</evidence>
<feature type="compositionally biased region" description="Gly residues" evidence="1">
    <location>
        <begin position="168"/>
        <end position="183"/>
    </location>
</feature>
<feature type="compositionally biased region" description="Gly residues" evidence="1">
    <location>
        <begin position="269"/>
        <end position="303"/>
    </location>
</feature>
<dbReference type="AlphaFoldDB" id="A0A835Y558"/>
<evidence type="ECO:0000256" key="1">
    <source>
        <dbReference type="SAM" id="MobiDB-lite"/>
    </source>
</evidence>
<dbReference type="GO" id="GO:0004620">
    <property type="term" value="F:phospholipase activity"/>
    <property type="evidence" value="ECO:0007669"/>
    <property type="project" value="TreeGrafter"/>
</dbReference>
<feature type="region of interest" description="Disordered" evidence="1">
    <location>
        <begin position="1"/>
        <end position="25"/>
    </location>
</feature>
<dbReference type="GO" id="GO:0005783">
    <property type="term" value="C:endoplasmic reticulum"/>
    <property type="evidence" value="ECO:0007669"/>
    <property type="project" value="TreeGrafter"/>
</dbReference>